<keyword evidence="4 9" id="KW-0812">Transmembrane</keyword>
<dbReference type="GO" id="GO:0005351">
    <property type="term" value="F:carbohydrate:proton symporter activity"/>
    <property type="evidence" value="ECO:0007669"/>
    <property type="project" value="TreeGrafter"/>
</dbReference>
<feature type="transmembrane region" description="Helical" evidence="9">
    <location>
        <begin position="175"/>
        <end position="195"/>
    </location>
</feature>
<dbReference type="InterPro" id="IPR005828">
    <property type="entry name" value="MFS_sugar_transport-like"/>
</dbReference>
<evidence type="ECO:0000256" key="5">
    <source>
        <dbReference type="ARBA" id="ARBA00022989"/>
    </source>
</evidence>
<keyword evidence="3 8" id="KW-0813">Transport</keyword>
<dbReference type="InterPro" id="IPR005829">
    <property type="entry name" value="Sugar_transporter_CS"/>
</dbReference>
<feature type="transmembrane region" description="Helical" evidence="9">
    <location>
        <begin position="333"/>
        <end position="352"/>
    </location>
</feature>
<feature type="transmembrane region" description="Helical" evidence="9">
    <location>
        <begin position="89"/>
        <end position="110"/>
    </location>
</feature>
<feature type="domain" description="Major facilitator superfamily (MFS) profile" evidence="10">
    <location>
        <begin position="42"/>
        <end position="486"/>
    </location>
</feature>
<proteinExistence type="inferred from homology"/>
<protein>
    <submittedName>
        <fullName evidence="11">General substrate transporter</fullName>
    </submittedName>
</protein>
<feature type="transmembrane region" description="Helical" evidence="9">
    <location>
        <begin position="464"/>
        <end position="482"/>
    </location>
</feature>
<keyword evidence="7" id="KW-0462">Maltose metabolism</keyword>
<dbReference type="PANTHER" id="PTHR48022">
    <property type="entry name" value="PLASTIDIC GLUCOSE TRANSPORTER 4"/>
    <property type="match status" value="1"/>
</dbReference>
<keyword evidence="6 9" id="KW-0472">Membrane</keyword>
<feature type="transmembrane region" description="Helical" evidence="9">
    <location>
        <begin position="39"/>
        <end position="69"/>
    </location>
</feature>
<dbReference type="PROSITE" id="PS00217">
    <property type="entry name" value="SUGAR_TRANSPORT_2"/>
    <property type="match status" value="1"/>
</dbReference>
<dbReference type="Gene3D" id="1.20.1250.20">
    <property type="entry name" value="MFS general substrate transporter like domains"/>
    <property type="match status" value="1"/>
</dbReference>
<dbReference type="PANTHER" id="PTHR48022:SF5">
    <property type="entry name" value="ALPHA-GLUCOSIDES PERMEASE MPH2-RELATED"/>
    <property type="match status" value="1"/>
</dbReference>
<comment type="similarity">
    <text evidence="2 8">Belongs to the major facilitator superfamily. Sugar transporter (TC 2.A.1.1) family.</text>
</comment>
<keyword evidence="12" id="KW-1185">Reference proteome</keyword>
<feature type="transmembrane region" description="Helical" evidence="9">
    <location>
        <begin position="143"/>
        <end position="163"/>
    </location>
</feature>
<dbReference type="PROSITE" id="PS50850">
    <property type="entry name" value="MFS"/>
    <property type="match status" value="1"/>
</dbReference>
<dbReference type="NCBIfam" id="TIGR00879">
    <property type="entry name" value="SP"/>
    <property type="match status" value="1"/>
</dbReference>
<dbReference type="InterPro" id="IPR050360">
    <property type="entry name" value="MFS_Sugar_Transporters"/>
</dbReference>
<evidence type="ECO:0000256" key="7">
    <source>
        <dbReference type="ARBA" id="ARBA00026248"/>
    </source>
</evidence>
<evidence type="ECO:0000313" key="12">
    <source>
        <dbReference type="Proteomes" id="UP000738349"/>
    </source>
</evidence>
<feature type="transmembrane region" description="Helical" evidence="9">
    <location>
        <begin position="432"/>
        <end position="452"/>
    </location>
</feature>
<dbReference type="Pfam" id="PF00083">
    <property type="entry name" value="Sugar_tr"/>
    <property type="match status" value="1"/>
</dbReference>
<evidence type="ECO:0000256" key="1">
    <source>
        <dbReference type="ARBA" id="ARBA00004141"/>
    </source>
</evidence>
<comment type="subcellular location">
    <subcellularLocation>
        <location evidence="1">Membrane</location>
        <topology evidence="1">Multi-pass membrane protein</topology>
    </subcellularLocation>
</comment>
<dbReference type="OrthoDB" id="6612291at2759"/>
<reference evidence="11" key="1">
    <citation type="journal article" date="2021" name="Nat. Commun.">
        <title>Genetic determinants of endophytism in the Arabidopsis root mycobiome.</title>
        <authorList>
            <person name="Mesny F."/>
            <person name="Miyauchi S."/>
            <person name="Thiergart T."/>
            <person name="Pickel B."/>
            <person name="Atanasova L."/>
            <person name="Karlsson M."/>
            <person name="Huettel B."/>
            <person name="Barry K.W."/>
            <person name="Haridas S."/>
            <person name="Chen C."/>
            <person name="Bauer D."/>
            <person name="Andreopoulos W."/>
            <person name="Pangilinan J."/>
            <person name="LaButti K."/>
            <person name="Riley R."/>
            <person name="Lipzen A."/>
            <person name="Clum A."/>
            <person name="Drula E."/>
            <person name="Henrissat B."/>
            <person name="Kohler A."/>
            <person name="Grigoriev I.V."/>
            <person name="Martin F.M."/>
            <person name="Hacquard S."/>
        </authorList>
    </citation>
    <scope>NUCLEOTIDE SEQUENCE</scope>
    <source>
        <strain evidence="11">MPI-CAGE-AT-0147</strain>
    </source>
</reference>
<accession>A0A9P9F887</accession>
<feature type="transmembrane region" description="Helical" evidence="9">
    <location>
        <begin position="400"/>
        <end position="420"/>
    </location>
</feature>
<dbReference type="AlphaFoldDB" id="A0A9P9F887"/>
<dbReference type="FunFam" id="1.20.1250.20:FF:000078">
    <property type="entry name" value="MFS maltose transporter, putative"/>
    <property type="match status" value="1"/>
</dbReference>
<feature type="transmembrane region" description="Helical" evidence="9">
    <location>
        <begin position="364"/>
        <end position="394"/>
    </location>
</feature>
<evidence type="ECO:0000259" key="10">
    <source>
        <dbReference type="PROSITE" id="PS50850"/>
    </source>
</evidence>
<comment type="caution">
    <text evidence="11">The sequence shown here is derived from an EMBL/GenBank/DDBJ whole genome shotgun (WGS) entry which is preliminary data.</text>
</comment>
<organism evidence="11 12">
    <name type="scientific">Dactylonectria macrodidyma</name>
    <dbReference type="NCBI Taxonomy" id="307937"/>
    <lineage>
        <taxon>Eukaryota</taxon>
        <taxon>Fungi</taxon>
        <taxon>Dikarya</taxon>
        <taxon>Ascomycota</taxon>
        <taxon>Pezizomycotina</taxon>
        <taxon>Sordariomycetes</taxon>
        <taxon>Hypocreomycetidae</taxon>
        <taxon>Hypocreales</taxon>
        <taxon>Nectriaceae</taxon>
        <taxon>Dactylonectria</taxon>
    </lineage>
</organism>
<feature type="transmembrane region" description="Helical" evidence="9">
    <location>
        <begin position="306"/>
        <end position="327"/>
    </location>
</feature>
<dbReference type="Proteomes" id="UP000738349">
    <property type="component" value="Unassembled WGS sequence"/>
</dbReference>
<feature type="transmembrane region" description="Helical" evidence="9">
    <location>
        <begin position="117"/>
        <end position="137"/>
    </location>
</feature>
<dbReference type="InterPro" id="IPR020846">
    <property type="entry name" value="MFS_dom"/>
</dbReference>
<evidence type="ECO:0000256" key="9">
    <source>
        <dbReference type="SAM" id="Phobius"/>
    </source>
</evidence>
<gene>
    <name evidence="11" type="ORF">EDB81DRAFT_880272</name>
</gene>
<evidence type="ECO:0000256" key="4">
    <source>
        <dbReference type="ARBA" id="ARBA00022692"/>
    </source>
</evidence>
<evidence type="ECO:0000256" key="3">
    <source>
        <dbReference type="ARBA" id="ARBA00022448"/>
    </source>
</evidence>
<dbReference type="SUPFAM" id="SSF103473">
    <property type="entry name" value="MFS general substrate transporter"/>
    <property type="match status" value="1"/>
</dbReference>
<dbReference type="InterPro" id="IPR036259">
    <property type="entry name" value="MFS_trans_sf"/>
</dbReference>
<evidence type="ECO:0000256" key="2">
    <source>
        <dbReference type="ARBA" id="ARBA00010992"/>
    </source>
</evidence>
<keyword evidence="5 9" id="KW-1133">Transmembrane helix</keyword>
<dbReference type="EMBL" id="JAGMUV010000005">
    <property type="protein sequence ID" value="KAH7155934.1"/>
    <property type="molecule type" value="Genomic_DNA"/>
</dbReference>
<dbReference type="GO" id="GO:0000023">
    <property type="term" value="P:maltose metabolic process"/>
    <property type="evidence" value="ECO:0007669"/>
    <property type="project" value="UniProtKB-KW"/>
</dbReference>
<sequence>MSPSIKDDDSKHKVTFEMLEASNQPRVSAWESAKANPKVILYSTCACMSSILWGFDIGVGSISAALPGFKLVFGYEYQGQLLLSATWNALWSAMSSLGMLIGSVICGWFADTWGRRASFVAGAALSILGVGIEYMALNAGVLLAGKIINGLALGFFLTLGPLYASEIAPLPLRPALTAAVNLFINAGQMAAIGIGNTRFTDLSPASYKVLFAAQWAFPCFIMLFAFLMPESPWYLCRKGREDLAAKSLQRLYSRNGDSDPAASTMEEIQNAILQERTLNNMHENSTYADCFKGTNFRRTRISCGMFVVQQSCGIAFYAQALYFLGIIGLPNSLTFKLALAGFGVAMFGNMLSWGIMSYVGRRKLILVGIILNALVLMSTGIAGCVSSTAALYYIAYTMNFAQAVYAPTIGAASWVICAEVSSLELRARTQGLATISNALTSWVLNFITPYLINTDQADLGGKAAFVWVGLCGLSLVWAWFEVPEFKGLSAMEIDGFFAAKKPTRHFKH</sequence>
<feature type="transmembrane region" description="Helical" evidence="9">
    <location>
        <begin position="207"/>
        <end position="228"/>
    </location>
</feature>
<dbReference type="GO" id="GO:0016020">
    <property type="term" value="C:membrane"/>
    <property type="evidence" value="ECO:0007669"/>
    <property type="project" value="UniProtKB-SubCell"/>
</dbReference>
<evidence type="ECO:0000256" key="8">
    <source>
        <dbReference type="RuleBase" id="RU003346"/>
    </source>
</evidence>
<evidence type="ECO:0000313" key="11">
    <source>
        <dbReference type="EMBL" id="KAH7155934.1"/>
    </source>
</evidence>
<evidence type="ECO:0000256" key="6">
    <source>
        <dbReference type="ARBA" id="ARBA00023136"/>
    </source>
</evidence>
<dbReference type="InterPro" id="IPR003663">
    <property type="entry name" value="Sugar/inositol_transpt"/>
</dbReference>
<name>A0A9P9F887_9HYPO</name>